<dbReference type="Proteomes" id="UP000015100">
    <property type="component" value="Unassembled WGS sequence"/>
</dbReference>
<dbReference type="OrthoDB" id="185373at2759"/>
<dbReference type="NCBIfam" id="TIGR00756">
    <property type="entry name" value="PPR"/>
    <property type="match status" value="1"/>
</dbReference>
<dbReference type="HOGENOM" id="CLU_370866_0_0_1"/>
<evidence type="ECO:0000256" key="5">
    <source>
        <dbReference type="PROSITE-ProRule" id="PRU00708"/>
    </source>
</evidence>
<dbReference type="InterPro" id="IPR011990">
    <property type="entry name" value="TPR-like_helical_dom_sf"/>
</dbReference>
<evidence type="ECO:0000313" key="8">
    <source>
        <dbReference type="Proteomes" id="UP000015100"/>
    </source>
</evidence>
<reference evidence="8" key="2">
    <citation type="submission" date="2013-04" db="EMBL/GenBank/DDBJ databases">
        <title>Genomic mechanisms accounting for the adaptation to parasitism in nematode-trapping fungi.</title>
        <authorList>
            <person name="Ahren D.G."/>
        </authorList>
    </citation>
    <scope>NUCLEOTIDE SEQUENCE [LARGE SCALE GENOMIC DNA]</scope>
    <source>
        <strain evidence="8">CBS 200.50</strain>
    </source>
</reference>
<gene>
    <name evidence="7" type="ORF">H072_2772</name>
</gene>
<dbReference type="PANTHER" id="PTHR47447">
    <property type="entry name" value="OS03G0856100 PROTEIN"/>
    <property type="match status" value="1"/>
</dbReference>
<feature type="repeat" description="PPR" evidence="5">
    <location>
        <begin position="543"/>
        <end position="577"/>
    </location>
</feature>
<evidence type="ECO:0000256" key="3">
    <source>
        <dbReference type="ARBA" id="ARBA00044493"/>
    </source>
</evidence>
<dbReference type="eggNOG" id="KOG4197">
    <property type="taxonomic scope" value="Eukaryota"/>
</dbReference>
<evidence type="ECO:0000256" key="4">
    <source>
        <dbReference type="ARBA" id="ARBA00044511"/>
    </source>
</evidence>
<protein>
    <recommendedName>
        <fullName evidence="9">Pentacotripeptide-repeat region of PRORP domain-containing protein</fullName>
    </recommendedName>
</protein>
<evidence type="ECO:0008006" key="9">
    <source>
        <dbReference type="Google" id="ProtNLM"/>
    </source>
</evidence>
<evidence type="ECO:0000256" key="6">
    <source>
        <dbReference type="SAM" id="MobiDB-lite"/>
    </source>
</evidence>
<dbReference type="Gene3D" id="1.25.40.10">
    <property type="entry name" value="Tetratricopeptide repeat domain"/>
    <property type="match status" value="3"/>
</dbReference>
<evidence type="ECO:0000313" key="7">
    <source>
        <dbReference type="EMBL" id="EPS43243.1"/>
    </source>
</evidence>
<dbReference type="Pfam" id="PF13041">
    <property type="entry name" value="PPR_2"/>
    <property type="match status" value="1"/>
</dbReference>
<comment type="similarity">
    <text evidence="1">Belongs to the CCM1 family.</text>
</comment>
<accession>S8BUT8</accession>
<feature type="region of interest" description="Disordered" evidence="6">
    <location>
        <begin position="22"/>
        <end position="106"/>
    </location>
</feature>
<keyword evidence="2" id="KW-0677">Repeat</keyword>
<dbReference type="PROSITE" id="PS51375">
    <property type="entry name" value="PPR"/>
    <property type="match status" value="1"/>
</dbReference>
<dbReference type="STRING" id="1284197.S8BUT8"/>
<comment type="subunit">
    <text evidence="4">Binds to mitochondrial small subunit 15S rRNA.</text>
</comment>
<dbReference type="OMA" id="VMFEYIR"/>
<proteinExistence type="inferred from homology"/>
<keyword evidence="8" id="KW-1185">Reference proteome</keyword>
<dbReference type="Pfam" id="PF13812">
    <property type="entry name" value="PPR_3"/>
    <property type="match status" value="1"/>
</dbReference>
<dbReference type="InterPro" id="IPR002885">
    <property type="entry name" value="PPR_rpt"/>
</dbReference>
<comment type="caution">
    <text evidence="7">The sequence shown here is derived from an EMBL/GenBank/DDBJ whole genome shotgun (WGS) entry which is preliminary data.</text>
</comment>
<dbReference type="EMBL" id="AQGS01000083">
    <property type="protein sequence ID" value="EPS43243.1"/>
    <property type="molecule type" value="Genomic_DNA"/>
</dbReference>
<comment type="function">
    <text evidence="3">Regulates mitochondrial small subunit maturation by controlling 15S rRNA 5'-end processing. Localizes to the 5' precursor of the 15S rRNA in a position that is subsequently occupied by mS47 in the mature yeast mtSSU. Uses structure and sequence-specific RNA recognition, binding to a single-stranded region of the precursor and specifically recognizing bases -6 to -1. The exchange of Ccm1 for mS47 is coupled to the irreversible removal of precursor rRNA that is accompanied by conformational changes of the mitoribosomal proteins uS5m and mS26. These conformational changes signal completion of 5'-end rRNA processing through protection of the mature 5'-end of the 15S rRNA and stabilization of mS47. The removal of the 5' precursor together with the dissociation of Ccm1 may be catalyzed by the 5'-3' exoribonuclease Pet127. Involved in the specific removal of group I introns in mitochondrial encoded transcripts.</text>
</comment>
<dbReference type="AlphaFoldDB" id="S8BUT8"/>
<evidence type="ECO:0000256" key="1">
    <source>
        <dbReference type="ARBA" id="ARBA00006192"/>
    </source>
</evidence>
<dbReference type="PANTHER" id="PTHR47447:SF17">
    <property type="entry name" value="OS12G0638900 PROTEIN"/>
    <property type="match status" value="1"/>
</dbReference>
<sequence>MQRLAYVCASCRRSGAARIIESPGRRSLHAATDFHAPKIATGPRAAASRPKPHKAEPKASSPGATPTKSKKPDNHLIFRASGGNEPKATGAQQPLDQHGLKKVSKPRGWAKPSGFYAESYDSPRHDLAELSKKLARDKGLIAEVYREFEGFLIKHKVVDRMSLKVMLLQGKFLRNLVKTMIKYRHKIEDLPSLSAVLRTFLENGVHDEKLWAEVMFEYIRTEYYDDALELWHDRLECQKDHPFAFVNSNNAESSGPPDFLKEVAIATPLTVATGTFASSSYESHCYPTVAALTAFLWTRKMLMMPTELSDLLRFIAPNGEDIATLLPPTLGIGSILREYNVSPEVIESTLADLQDFRPYSDENNKEYTFMFDKVFLAASNQDLAAVRRIYHDSKARIPENLRGRSYYTSFINAFLRCGSRGDGDILWRDMLNAGIMPTVKAWANWLDGCSKARDFNLFQQGWERMLAQNFEPDTICWTIRMQMLFMIGDPEAAKSCLQHMVNKGVTITVGTVNVAVSKLNTVKMYRDAFDLIKWAVSCGIEIDVVTYNLILDSRAKLGDFPGILETLKSMETRGILPDIITYGIVLRGMYNNTDHEPDISVLQAVLGDIKAKGIQPNLQFYNTIIHAMLSRWNDIKGALYVLSLMPNDAWRGSSVTSSIFIHYYGRTGNIAAIEAVWENMRSNTLAPDDVVYNATVVAYALAGLKDKMMEYLDTMARLRKKIQLVTYNRVLACVMLQEDYESAREVLGLMKLRGVDITTYKESREVLNRLQEVAIDAKRAAYTQRPQPVRAGL</sequence>
<organism evidence="7 8">
    <name type="scientific">Dactylellina haptotyla (strain CBS 200.50)</name>
    <name type="common">Nematode-trapping fungus</name>
    <name type="synonym">Monacrosporium haptotylum</name>
    <dbReference type="NCBI Taxonomy" id="1284197"/>
    <lineage>
        <taxon>Eukaryota</taxon>
        <taxon>Fungi</taxon>
        <taxon>Dikarya</taxon>
        <taxon>Ascomycota</taxon>
        <taxon>Pezizomycotina</taxon>
        <taxon>Orbiliomycetes</taxon>
        <taxon>Orbiliales</taxon>
        <taxon>Orbiliaceae</taxon>
        <taxon>Dactylellina</taxon>
    </lineage>
</organism>
<reference evidence="7 8" key="1">
    <citation type="journal article" date="2013" name="PLoS Genet.">
        <title>Genomic mechanisms accounting for the adaptation to parasitism in nematode-trapping fungi.</title>
        <authorList>
            <person name="Meerupati T."/>
            <person name="Andersson K.M."/>
            <person name="Friman E."/>
            <person name="Kumar D."/>
            <person name="Tunlid A."/>
            <person name="Ahren D."/>
        </authorList>
    </citation>
    <scope>NUCLEOTIDE SEQUENCE [LARGE SCALE GENOMIC DNA]</scope>
    <source>
        <strain evidence="7 8">CBS 200.50</strain>
    </source>
</reference>
<name>S8BUT8_DACHA</name>
<evidence type="ECO:0000256" key="2">
    <source>
        <dbReference type="ARBA" id="ARBA00022737"/>
    </source>
</evidence>